<keyword evidence="10" id="KW-0472">Membrane</keyword>
<evidence type="ECO:0000256" key="13">
    <source>
        <dbReference type="SAM" id="MobiDB-lite"/>
    </source>
</evidence>
<dbReference type="Pfam" id="PF00852">
    <property type="entry name" value="Glyco_transf_10"/>
    <property type="match status" value="1"/>
</dbReference>
<dbReference type="EMBL" id="JACEEZ010024463">
    <property type="protein sequence ID" value="KAG0710173.1"/>
    <property type="molecule type" value="Genomic_DNA"/>
</dbReference>
<dbReference type="AlphaFoldDB" id="A0A8J4XN01"/>
<dbReference type="InterPro" id="IPR038577">
    <property type="entry name" value="GT10-like_C_sf"/>
</dbReference>
<gene>
    <name evidence="16" type="primary">FucTA_0</name>
    <name evidence="16" type="ORF">GWK47_023365</name>
</gene>
<dbReference type="GO" id="GO:0032580">
    <property type="term" value="C:Golgi cisterna membrane"/>
    <property type="evidence" value="ECO:0007669"/>
    <property type="project" value="UniProtKB-SubCell"/>
</dbReference>
<feature type="domain" description="Fucosyltransferase N-terminal" evidence="15">
    <location>
        <begin position="160"/>
        <end position="279"/>
    </location>
</feature>
<comment type="pathway">
    <text evidence="2">Protein modification; protein glycosylation.</text>
</comment>
<accession>A0A8J4XN01</accession>
<proteinExistence type="inferred from homology"/>
<reference evidence="16" key="1">
    <citation type="submission" date="2020-07" db="EMBL/GenBank/DDBJ databases">
        <title>The High-quality genome of the commercially important snow crab, Chionoecetes opilio.</title>
        <authorList>
            <person name="Jeong J.-H."/>
            <person name="Ryu S."/>
        </authorList>
    </citation>
    <scope>NUCLEOTIDE SEQUENCE</scope>
    <source>
        <strain evidence="16">MADBK_172401_WGS</strain>
        <tissue evidence="16">Digestive gland</tissue>
    </source>
</reference>
<evidence type="ECO:0000256" key="8">
    <source>
        <dbReference type="ARBA" id="ARBA00022989"/>
    </source>
</evidence>
<dbReference type="SUPFAM" id="SSF53756">
    <property type="entry name" value="UDP-Glycosyltransferase/glycogen phosphorylase"/>
    <property type="match status" value="1"/>
</dbReference>
<keyword evidence="6 12" id="KW-0812">Transmembrane</keyword>
<evidence type="ECO:0000256" key="2">
    <source>
        <dbReference type="ARBA" id="ARBA00004922"/>
    </source>
</evidence>
<keyword evidence="7" id="KW-0735">Signal-anchor</keyword>
<keyword evidence="4 12" id="KW-0328">Glycosyltransferase</keyword>
<keyword evidence="9 12" id="KW-0333">Golgi apparatus</keyword>
<evidence type="ECO:0000259" key="15">
    <source>
        <dbReference type="Pfam" id="PF17039"/>
    </source>
</evidence>
<dbReference type="UniPathway" id="UPA00378"/>
<evidence type="ECO:0000256" key="6">
    <source>
        <dbReference type="ARBA" id="ARBA00022692"/>
    </source>
</evidence>
<evidence type="ECO:0000256" key="12">
    <source>
        <dbReference type="RuleBase" id="RU003832"/>
    </source>
</evidence>
<dbReference type="Proteomes" id="UP000770661">
    <property type="component" value="Unassembled WGS sequence"/>
</dbReference>
<dbReference type="EC" id="2.4.1.-" evidence="12"/>
<dbReference type="InterPro" id="IPR031481">
    <property type="entry name" value="Glyco_tran_10_N"/>
</dbReference>
<evidence type="ECO:0000256" key="11">
    <source>
        <dbReference type="ARBA" id="ARBA00023180"/>
    </source>
</evidence>
<sequence length="508" mass="58996">MLNAWRTARALRLHWMLLLGLTSLLFLNIMFSMQRQEDQEQLQLVTPHDVRGPWTTFKGQLGEAAPLVKNELSSGVKEEENSAREVLDVEGEGGQGHSPDVDAANEVNSVEPETSGRGSGAANLPPGNWRNLTAGEMSRMSVLGRRMFLGEQEGAVRQDKNFTILIWKYGPSIERRLLREYGKVNQDPFRHCSVQNCRLTYEDAAAEDADAILFHLHRVKGPREFPNRTRQEQRWVWLTDESAYHTFMMAREKRLEAYNGFFNWSMSYRMDTDVPVPYGRTLPLTPEEAYTHVDHFSVKPKLVAVMGSNCGGANRRWRYVRHLEKHVTLDAYGGCGTLKCPGHFFRDCPVLDQYKFYLSFENSNCKEYITEKVWWNALSKGAVPVVMGTRVEDYRRVLPPHSFLHIDDFPTPQSLAQHLIYLGNNKTEYNKFHEWRTKYKVVNEHGYFQSPVYHYCRLCEALNYNSQETKIYNDMESFWGKANYCYPQTWEERLKNETSLLSTVKKER</sequence>
<dbReference type="PANTHER" id="PTHR48438:SF1">
    <property type="entry name" value="ALPHA-(1,3)-FUCOSYLTRANSFERASE C-RELATED"/>
    <property type="match status" value="1"/>
</dbReference>
<evidence type="ECO:0000256" key="10">
    <source>
        <dbReference type="ARBA" id="ARBA00023136"/>
    </source>
</evidence>
<dbReference type="InterPro" id="IPR055270">
    <property type="entry name" value="Glyco_tran_10_C"/>
</dbReference>
<protein>
    <recommendedName>
        <fullName evidence="12">Fucosyltransferase</fullName>
        <ecNumber evidence="12">2.4.1.-</ecNumber>
    </recommendedName>
</protein>
<keyword evidence="11" id="KW-0325">Glycoprotein</keyword>
<feature type="domain" description="Fucosyltransferase C-terminal" evidence="14">
    <location>
        <begin position="298"/>
        <end position="477"/>
    </location>
</feature>
<evidence type="ECO:0000256" key="9">
    <source>
        <dbReference type="ARBA" id="ARBA00023034"/>
    </source>
</evidence>
<dbReference type="InterPro" id="IPR001503">
    <property type="entry name" value="Glyco_trans_10"/>
</dbReference>
<keyword evidence="5 12" id="KW-0808">Transferase</keyword>
<organism evidence="16 17">
    <name type="scientific">Chionoecetes opilio</name>
    <name type="common">Atlantic snow crab</name>
    <name type="synonym">Cancer opilio</name>
    <dbReference type="NCBI Taxonomy" id="41210"/>
    <lineage>
        <taxon>Eukaryota</taxon>
        <taxon>Metazoa</taxon>
        <taxon>Ecdysozoa</taxon>
        <taxon>Arthropoda</taxon>
        <taxon>Crustacea</taxon>
        <taxon>Multicrustacea</taxon>
        <taxon>Malacostraca</taxon>
        <taxon>Eumalacostraca</taxon>
        <taxon>Eucarida</taxon>
        <taxon>Decapoda</taxon>
        <taxon>Pleocyemata</taxon>
        <taxon>Brachyura</taxon>
        <taxon>Eubrachyura</taxon>
        <taxon>Majoidea</taxon>
        <taxon>Majidae</taxon>
        <taxon>Chionoecetes</taxon>
    </lineage>
</organism>
<comment type="caution">
    <text evidence="16">The sequence shown here is derived from an EMBL/GenBank/DDBJ whole genome shotgun (WGS) entry which is preliminary data.</text>
</comment>
<evidence type="ECO:0000256" key="1">
    <source>
        <dbReference type="ARBA" id="ARBA00004447"/>
    </source>
</evidence>
<feature type="region of interest" description="Disordered" evidence="13">
    <location>
        <begin position="89"/>
        <end position="130"/>
    </location>
</feature>
<evidence type="ECO:0000259" key="14">
    <source>
        <dbReference type="Pfam" id="PF00852"/>
    </source>
</evidence>
<comment type="similarity">
    <text evidence="3 12">Belongs to the glycosyltransferase 10 family.</text>
</comment>
<name>A0A8J4XN01_CHIOP</name>
<dbReference type="Pfam" id="PF17039">
    <property type="entry name" value="Glyco_tran_10_N"/>
    <property type="match status" value="1"/>
</dbReference>
<comment type="subcellular location">
    <subcellularLocation>
        <location evidence="1 12">Golgi apparatus</location>
        <location evidence="1 12">Golgi stack membrane</location>
        <topology evidence="1 12">Single-pass type II membrane protein</topology>
    </subcellularLocation>
</comment>
<keyword evidence="8" id="KW-1133">Transmembrane helix</keyword>
<evidence type="ECO:0000256" key="7">
    <source>
        <dbReference type="ARBA" id="ARBA00022968"/>
    </source>
</evidence>
<evidence type="ECO:0000256" key="5">
    <source>
        <dbReference type="ARBA" id="ARBA00022679"/>
    </source>
</evidence>
<dbReference type="OrthoDB" id="427096at2759"/>
<evidence type="ECO:0000313" key="17">
    <source>
        <dbReference type="Proteomes" id="UP000770661"/>
    </source>
</evidence>
<dbReference type="PANTHER" id="PTHR48438">
    <property type="entry name" value="ALPHA-(1,3)-FUCOSYLTRANSFERASE C-RELATED"/>
    <property type="match status" value="1"/>
</dbReference>
<evidence type="ECO:0000256" key="4">
    <source>
        <dbReference type="ARBA" id="ARBA00022676"/>
    </source>
</evidence>
<dbReference type="GO" id="GO:0008417">
    <property type="term" value="F:fucosyltransferase activity"/>
    <property type="evidence" value="ECO:0007669"/>
    <property type="project" value="InterPro"/>
</dbReference>
<evidence type="ECO:0000256" key="3">
    <source>
        <dbReference type="ARBA" id="ARBA00008919"/>
    </source>
</evidence>
<dbReference type="FunFam" id="3.40.50.11660:FF:000004">
    <property type="entry name" value="Glycoprotein 3-alpha-L-fucosyltransferase A"/>
    <property type="match status" value="1"/>
</dbReference>
<evidence type="ECO:0000313" key="16">
    <source>
        <dbReference type="EMBL" id="KAG0710173.1"/>
    </source>
</evidence>
<keyword evidence="17" id="KW-1185">Reference proteome</keyword>
<dbReference type="Gene3D" id="3.40.50.11660">
    <property type="entry name" value="Glycosyl transferase family 10, C-terminal domain"/>
    <property type="match status" value="1"/>
</dbReference>